<sequence>MPLAHKNGLRLEHARAEDAEAIAPLFALSFHDHAYFRRMLPDTSESRSAWAEVFRFTCEDPYTICLKVTDEETGKIVSHGRWVKPKKQVEDEQPGHEEQRWSALGPCLDAETANALFGSFAKNRQEMMEERRHYYMELLMTAGAYKGRGAGGMILEYGTALADEEQVECYIDASPAGRPLYERHGFVFTKQEKLPMDYHYNFGIRKAKAEKKEKK</sequence>
<evidence type="ECO:0000259" key="1">
    <source>
        <dbReference type="Pfam" id="PF13673"/>
    </source>
</evidence>
<dbReference type="Gene3D" id="3.40.630.30">
    <property type="match status" value="1"/>
</dbReference>
<dbReference type="InterPro" id="IPR016181">
    <property type="entry name" value="Acyl_CoA_acyltransferase"/>
</dbReference>
<dbReference type="GO" id="GO:0016747">
    <property type="term" value="F:acyltransferase activity, transferring groups other than amino-acyl groups"/>
    <property type="evidence" value="ECO:0007669"/>
    <property type="project" value="InterPro"/>
</dbReference>
<dbReference type="InterPro" id="IPR052523">
    <property type="entry name" value="Trichothecene_AcTrans"/>
</dbReference>
<feature type="domain" description="N-acetyltransferase" evidence="1">
    <location>
        <begin position="127"/>
        <end position="192"/>
    </location>
</feature>
<comment type="caution">
    <text evidence="2">The sequence shown here is derived from an EMBL/GenBank/DDBJ whole genome shotgun (WGS) entry which is preliminary data.</text>
</comment>
<dbReference type="InterPro" id="IPR000182">
    <property type="entry name" value="GNAT_dom"/>
</dbReference>
<evidence type="ECO:0000313" key="3">
    <source>
        <dbReference type="Proteomes" id="UP000767238"/>
    </source>
</evidence>
<dbReference type="SUPFAM" id="SSF55729">
    <property type="entry name" value="Acyl-CoA N-acyltransferases (Nat)"/>
    <property type="match status" value="1"/>
</dbReference>
<protein>
    <submittedName>
        <fullName evidence="2">Acyl-CoA N-acyltransferase</fullName>
    </submittedName>
</protein>
<organism evidence="2 3">
    <name type="scientific">Aureobasidium melanogenum</name>
    <name type="common">Aureobasidium pullulans var. melanogenum</name>
    <dbReference type="NCBI Taxonomy" id="46634"/>
    <lineage>
        <taxon>Eukaryota</taxon>
        <taxon>Fungi</taxon>
        <taxon>Dikarya</taxon>
        <taxon>Ascomycota</taxon>
        <taxon>Pezizomycotina</taxon>
        <taxon>Dothideomycetes</taxon>
        <taxon>Dothideomycetidae</taxon>
        <taxon>Dothideales</taxon>
        <taxon>Saccotheciaceae</taxon>
        <taxon>Aureobasidium</taxon>
    </lineage>
</organism>
<feature type="non-terminal residue" evidence="2">
    <location>
        <position position="215"/>
    </location>
</feature>
<dbReference type="PANTHER" id="PTHR42791">
    <property type="entry name" value="GNAT FAMILY ACETYLTRANSFERASE"/>
    <property type="match status" value="1"/>
</dbReference>
<dbReference type="PANTHER" id="PTHR42791:SF2">
    <property type="entry name" value="N-ACETYLTRANSFERASE DOMAIN-CONTAINING PROTEIN"/>
    <property type="match status" value="1"/>
</dbReference>
<dbReference type="AlphaFoldDB" id="A0A9P8KB23"/>
<gene>
    <name evidence="2" type="ORF">KCV03_g555</name>
</gene>
<accession>A0A9P8KB23</accession>
<name>A0A9P8KB23_AURME</name>
<dbReference type="EMBL" id="JAHFYH010000002">
    <property type="protein sequence ID" value="KAH0236022.1"/>
    <property type="molecule type" value="Genomic_DNA"/>
</dbReference>
<reference evidence="2" key="1">
    <citation type="journal article" date="2021" name="J Fungi (Basel)">
        <title>Virulence traits and population genomics of the black yeast Aureobasidium melanogenum.</title>
        <authorList>
            <person name="Cernosa A."/>
            <person name="Sun X."/>
            <person name="Gostincar C."/>
            <person name="Fang C."/>
            <person name="Gunde-Cimerman N."/>
            <person name="Song Z."/>
        </authorList>
    </citation>
    <scope>NUCLEOTIDE SEQUENCE</scope>
    <source>
        <strain evidence="2">EXF-8016</strain>
    </source>
</reference>
<evidence type="ECO:0000313" key="2">
    <source>
        <dbReference type="EMBL" id="KAH0236022.1"/>
    </source>
</evidence>
<dbReference type="Pfam" id="PF13673">
    <property type="entry name" value="Acetyltransf_10"/>
    <property type="match status" value="1"/>
</dbReference>
<reference evidence="2" key="2">
    <citation type="submission" date="2021-08" db="EMBL/GenBank/DDBJ databases">
        <authorList>
            <person name="Gostincar C."/>
            <person name="Sun X."/>
            <person name="Song Z."/>
            <person name="Gunde-Cimerman N."/>
        </authorList>
    </citation>
    <scope>NUCLEOTIDE SEQUENCE</scope>
    <source>
        <strain evidence="2">EXF-8016</strain>
    </source>
</reference>
<proteinExistence type="predicted"/>
<dbReference type="Proteomes" id="UP000767238">
    <property type="component" value="Unassembled WGS sequence"/>
</dbReference>